<gene>
    <name evidence="2" type="ORF">ACFSAH_03570</name>
</gene>
<feature type="domain" description="DUF559" evidence="1">
    <location>
        <begin position="69"/>
        <end position="137"/>
    </location>
</feature>
<organism evidence="2 3">
    <name type="scientific">Pseudopedobacter beijingensis</name>
    <dbReference type="NCBI Taxonomy" id="1207056"/>
    <lineage>
        <taxon>Bacteria</taxon>
        <taxon>Pseudomonadati</taxon>
        <taxon>Bacteroidota</taxon>
        <taxon>Sphingobacteriia</taxon>
        <taxon>Sphingobacteriales</taxon>
        <taxon>Sphingobacteriaceae</taxon>
        <taxon>Pseudopedobacter</taxon>
    </lineage>
</organism>
<sequence>MNQCCLECSHPISKQVFNYSNDYFGIPLCMPHQDWIKQQEYMSTYEAISLYFALKWRGVPAKLEKFDGHKTIDIAIPQAKVNIEVDGGHHNYSDRQALADLKRTYYSFIKGYLTLRIPNSLVKHHLDETADMITEILNYNREMVSKEKRQMIKYRKF</sequence>
<evidence type="ECO:0000313" key="3">
    <source>
        <dbReference type="Proteomes" id="UP001597118"/>
    </source>
</evidence>
<dbReference type="Gene3D" id="3.40.960.10">
    <property type="entry name" value="VSR Endonuclease"/>
    <property type="match status" value="1"/>
</dbReference>
<keyword evidence="3" id="KW-1185">Reference proteome</keyword>
<dbReference type="EMBL" id="JBHUDG010000003">
    <property type="protein sequence ID" value="MFD1628939.1"/>
    <property type="molecule type" value="Genomic_DNA"/>
</dbReference>
<keyword evidence="2" id="KW-0255">Endonuclease</keyword>
<keyword evidence="2" id="KW-0540">Nuclease</keyword>
<dbReference type="RefSeq" id="WP_379661321.1">
    <property type="nucleotide sequence ID" value="NZ_JBHUDG010000003.1"/>
</dbReference>
<evidence type="ECO:0000259" key="1">
    <source>
        <dbReference type="Pfam" id="PF04480"/>
    </source>
</evidence>
<name>A0ABW4IAD6_9SPHI</name>
<accession>A0ABW4IAD6</accession>
<keyword evidence="2" id="KW-0378">Hydrolase</keyword>
<dbReference type="GO" id="GO:0004519">
    <property type="term" value="F:endonuclease activity"/>
    <property type="evidence" value="ECO:0007669"/>
    <property type="project" value="UniProtKB-KW"/>
</dbReference>
<evidence type="ECO:0000313" key="2">
    <source>
        <dbReference type="EMBL" id="MFD1628939.1"/>
    </source>
</evidence>
<dbReference type="InterPro" id="IPR007569">
    <property type="entry name" value="DUF559"/>
</dbReference>
<dbReference type="Pfam" id="PF04480">
    <property type="entry name" value="DUF559"/>
    <property type="match status" value="1"/>
</dbReference>
<comment type="caution">
    <text evidence="2">The sequence shown here is derived from an EMBL/GenBank/DDBJ whole genome shotgun (WGS) entry which is preliminary data.</text>
</comment>
<protein>
    <submittedName>
        <fullName evidence="2">Endonuclease domain-containing protein</fullName>
    </submittedName>
</protein>
<reference evidence="3" key="1">
    <citation type="journal article" date="2019" name="Int. J. Syst. Evol. Microbiol.">
        <title>The Global Catalogue of Microorganisms (GCM) 10K type strain sequencing project: providing services to taxonomists for standard genome sequencing and annotation.</title>
        <authorList>
            <consortium name="The Broad Institute Genomics Platform"/>
            <consortium name="The Broad Institute Genome Sequencing Center for Infectious Disease"/>
            <person name="Wu L."/>
            <person name="Ma J."/>
        </authorList>
    </citation>
    <scope>NUCLEOTIDE SEQUENCE [LARGE SCALE GENOMIC DNA]</scope>
    <source>
        <strain evidence="3">CCUG 53762</strain>
    </source>
</reference>
<dbReference type="Proteomes" id="UP001597118">
    <property type="component" value="Unassembled WGS sequence"/>
</dbReference>
<proteinExistence type="predicted"/>